<dbReference type="Pfam" id="PF01467">
    <property type="entry name" value="CTP_transf_like"/>
    <property type="match status" value="1"/>
</dbReference>
<evidence type="ECO:0000256" key="4">
    <source>
        <dbReference type="ARBA" id="ARBA00022679"/>
    </source>
</evidence>
<comment type="function">
    <text evidence="1 10">Catalyzes the reversible adenylation of nicotinate mononucleotide (NaMN) to nicotinic acid adenine dinucleotide (NaAD).</text>
</comment>
<dbReference type="AlphaFoldDB" id="A0AAE3V9Q6"/>
<dbReference type="NCBIfam" id="NF000840">
    <property type="entry name" value="PRK00071.1-3"/>
    <property type="match status" value="1"/>
</dbReference>
<keyword evidence="13" id="KW-1185">Reference proteome</keyword>
<keyword evidence="4 10" id="KW-0808">Transferase</keyword>
<keyword evidence="3 10" id="KW-0662">Pyridine nucleotide biosynthesis</keyword>
<keyword evidence="8 10" id="KW-0520">NAD</keyword>
<evidence type="ECO:0000313" key="12">
    <source>
        <dbReference type="EMBL" id="MDQ0152284.1"/>
    </source>
</evidence>
<dbReference type="NCBIfam" id="TIGR00125">
    <property type="entry name" value="cyt_tran_rel"/>
    <property type="match status" value="1"/>
</dbReference>
<evidence type="ECO:0000256" key="10">
    <source>
        <dbReference type="HAMAP-Rule" id="MF_00244"/>
    </source>
</evidence>
<dbReference type="InterPro" id="IPR004821">
    <property type="entry name" value="Cyt_trans-like"/>
</dbReference>
<accession>A0AAE3V9Q6</accession>
<evidence type="ECO:0000256" key="5">
    <source>
        <dbReference type="ARBA" id="ARBA00022695"/>
    </source>
</evidence>
<dbReference type="Proteomes" id="UP001241537">
    <property type="component" value="Unassembled WGS sequence"/>
</dbReference>
<keyword evidence="6 10" id="KW-0547">Nucleotide-binding</keyword>
<proteinExistence type="inferred from homology"/>
<evidence type="ECO:0000256" key="1">
    <source>
        <dbReference type="ARBA" id="ARBA00002324"/>
    </source>
</evidence>
<dbReference type="NCBIfam" id="TIGR00482">
    <property type="entry name" value="nicotinate (nicotinamide) nucleotide adenylyltransferase"/>
    <property type="match status" value="1"/>
</dbReference>
<gene>
    <name evidence="10" type="primary">nadD</name>
    <name evidence="12" type="ORF">J2S20_000973</name>
</gene>
<evidence type="ECO:0000256" key="2">
    <source>
        <dbReference type="ARBA" id="ARBA00005019"/>
    </source>
</evidence>
<dbReference type="InterPro" id="IPR005248">
    <property type="entry name" value="NadD/NMNAT"/>
</dbReference>
<dbReference type="EMBL" id="JAUSTO010000005">
    <property type="protein sequence ID" value="MDQ0152284.1"/>
    <property type="molecule type" value="Genomic_DNA"/>
</dbReference>
<evidence type="ECO:0000256" key="6">
    <source>
        <dbReference type="ARBA" id="ARBA00022741"/>
    </source>
</evidence>
<evidence type="ECO:0000313" key="13">
    <source>
        <dbReference type="Proteomes" id="UP001241537"/>
    </source>
</evidence>
<protein>
    <recommendedName>
        <fullName evidence="10">Probable nicotinate-nucleotide adenylyltransferase</fullName>
        <ecNumber evidence="10">2.7.7.18</ecNumber>
    </recommendedName>
    <alternativeName>
        <fullName evidence="10">Deamido-NAD(+) diphosphorylase</fullName>
    </alternativeName>
    <alternativeName>
        <fullName evidence="10">Deamido-NAD(+) pyrophosphorylase</fullName>
    </alternativeName>
    <alternativeName>
        <fullName evidence="10">Nicotinate mononucleotide adenylyltransferase</fullName>
        <shortName evidence="10">NaMN adenylyltransferase</shortName>
    </alternativeName>
</protein>
<feature type="domain" description="Cytidyltransferase-like" evidence="11">
    <location>
        <begin position="6"/>
        <end position="174"/>
    </location>
</feature>
<dbReference type="HAMAP" id="MF_00244">
    <property type="entry name" value="NaMN_adenylyltr"/>
    <property type="match status" value="1"/>
</dbReference>
<dbReference type="PANTHER" id="PTHR39321">
    <property type="entry name" value="NICOTINATE-NUCLEOTIDE ADENYLYLTRANSFERASE-RELATED"/>
    <property type="match status" value="1"/>
</dbReference>
<dbReference type="GO" id="GO:0005524">
    <property type="term" value="F:ATP binding"/>
    <property type="evidence" value="ECO:0007669"/>
    <property type="project" value="UniProtKB-KW"/>
</dbReference>
<dbReference type="Gene3D" id="3.40.50.620">
    <property type="entry name" value="HUPs"/>
    <property type="match status" value="1"/>
</dbReference>
<evidence type="ECO:0000256" key="3">
    <source>
        <dbReference type="ARBA" id="ARBA00022642"/>
    </source>
</evidence>
<dbReference type="EC" id="2.7.7.18" evidence="10"/>
<comment type="catalytic activity">
    <reaction evidence="9 10">
        <text>nicotinate beta-D-ribonucleotide + ATP + H(+) = deamido-NAD(+) + diphosphate</text>
        <dbReference type="Rhea" id="RHEA:22860"/>
        <dbReference type="ChEBI" id="CHEBI:15378"/>
        <dbReference type="ChEBI" id="CHEBI:30616"/>
        <dbReference type="ChEBI" id="CHEBI:33019"/>
        <dbReference type="ChEBI" id="CHEBI:57502"/>
        <dbReference type="ChEBI" id="CHEBI:58437"/>
        <dbReference type="EC" id="2.7.7.18"/>
    </reaction>
</comment>
<dbReference type="SUPFAM" id="SSF52374">
    <property type="entry name" value="Nucleotidylyl transferase"/>
    <property type="match status" value="1"/>
</dbReference>
<dbReference type="RefSeq" id="WP_307253793.1">
    <property type="nucleotide sequence ID" value="NZ_JAUSTO010000005.1"/>
</dbReference>
<dbReference type="PANTHER" id="PTHR39321:SF3">
    <property type="entry name" value="PHOSPHOPANTETHEINE ADENYLYLTRANSFERASE"/>
    <property type="match status" value="1"/>
</dbReference>
<evidence type="ECO:0000256" key="8">
    <source>
        <dbReference type="ARBA" id="ARBA00023027"/>
    </source>
</evidence>
<organism evidence="12 13">
    <name type="scientific">Moryella indoligenes</name>
    <dbReference type="NCBI Taxonomy" id="371674"/>
    <lineage>
        <taxon>Bacteria</taxon>
        <taxon>Bacillati</taxon>
        <taxon>Bacillota</taxon>
        <taxon>Clostridia</taxon>
        <taxon>Lachnospirales</taxon>
        <taxon>Lachnospiraceae</taxon>
        <taxon>Moryella</taxon>
    </lineage>
</organism>
<keyword evidence="5 10" id="KW-0548">Nucleotidyltransferase</keyword>
<comment type="similarity">
    <text evidence="10">Belongs to the NadD family.</text>
</comment>
<dbReference type="GO" id="GO:0004515">
    <property type="term" value="F:nicotinate-nucleotide adenylyltransferase activity"/>
    <property type="evidence" value="ECO:0007669"/>
    <property type="project" value="UniProtKB-UniRule"/>
</dbReference>
<evidence type="ECO:0000259" key="11">
    <source>
        <dbReference type="Pfam" id="PF01467"/>
    </source>
</evidence>
<comment type="caution">
    <text evidence="12">The sequence shown here is derived from an EMBL/GenBank/DDBJ whole genome shotgun (WGS) entry which is preliminary data.</text>
</comment>
<evidence type="ECO:0000256" key="7">
    <source>
        <dbReference type="ARBA" id="ARBA00022840"/>
    </source>
</evidence>
<name>A0AAE3V9Q6_9FIRM</name>
<keyword evidence="7 10" id="KW-0067">ATP-binding</keyword>
<dbReference type="CDD" id="cd02165">
    <property type="entry name" value="NMNAT"/>
    <property type="match status" value="1"/>
</dbReference>
<evidence type="ECO:0000256" key="9">
    <source>
        <dbReference type="ARBA" id="ARBA00048721"/>
    </source>
</evidence>
<reference evidence="12" key="1">
    <citation type="submission" date="2023-07" db="EMBL/GenBank/DDBJ databases">
        <title>Genomic Encyclopedia of Type Strains, Phase IV (KMG-IV): sequencing the most valuable type-strain genomes for metagenomic binning, comparative biology and taxonomic classification.</title>
        <authorList>
            <person name="Goeker M."/>
        </authorList>
    </citation>
    <scope>NUCLEOTIDE SEQUENCE</scope>
    <source>
        <strain evidence="12">DSM 19659</strain>
    </source>
</reference>
<dbReference type="InterPro" id="IPR014729">
    <property type="entry name" value="Rossmann-like_a/b/a_fold"/>
</dbReference>
<sequence length="203" mass="23135">MRKIAILGGTFNPIHNGHLKLAENAWRQFALDACWFMPAPTPPHKDSHMITSYADRLAMVRAALEPFPCFEASDFEAQRSGKSYTSDTLRELAARYPEISFSFVLGADSFYEIESWHCPELILKYAGLIVADRDYSKNHESLSAHAEHLRARYHARIDFIHAEEVDISSEHIRRLFASGRGGAERLIPSAVYDYIRAHHLYGQ</sequence>
<dbReference type="GO" id="GO:0009435">
    <property type="term" value="P:NAD+ biosynthetic process"/>
    <property type="evidence" value="ECO:0007669"/>
    <property type="project" value="UniProtKB-UniRule"/>
</dbReference>
<comment type="pathway">
    <text evidence="2 10">Cofactor biosynthesis; NAD(+) biosynthesis; deamido-NAD(+) from nicotinate D-ribonucleotide: step 1/1.</text>
</comment>